<dbReference type="OrthoDB" id="4083144at2"/>
<protein>
    <submittedName>
        <fullName evidence="2">NagC family transcriptional regulator</fullName>
    </submittedName>
</protein>
<dbReference type="Gene3D" id="3.30.420.40">
    <property type="match status" value="2"/>
</dbReference>
<dbReference type="Pfam" id="PF00480">
    <property type="entry name" value="ROK"/>
    <property type="match status" value="1"/>
</dbReference>
<evidence type="ECO:0000313" key="2">
    <source>
        <dbReference type="EMBL" id="RSX58927.1"/>
    </source>
</evidence>
<dbReference type="RefSeq" id="WP_125967479.1">
    <property type="nucleotide sequence ID" value="NZ_QXGK01000001.1"/>
</dbReference>
<dbReference type="PANTHER" id="PTHR18964:SF149">
    <property type="entry name" value="BIFUNCTIONAL UDP-N-ACETYLGLUCOSAMINE 2-EPIMERASE_N-ACETYLMANNOSAMINE KINASE"/>
    <property type="match status" value="1"/>
</dbReference>
<keyword evidence="3" id="KW-1185">Reference proteome</keyword>
<dbReference type="InterPro" id="IPR000600">
    <property type="entry name" value="ROK"/>
</dbReference>
<proteinExistence type="inferred from homology"/>
<evidence type="ECO:0000256" key="1">
    <source>
        <dbReference type="ARBA" id="ARBA00006479"/>
    </source>
</evidence>
<name>A0A430FX24_9BIFI</name>
<organism evidence="2 3">
    <name type="scientific">Bifidobacterium samirii</name>
    <dbReference type="NCBI Taxonomy" id="2306974"/>
    <lineage>
        <taxon>Bacteria</taxon>
        <taxon>Bacillati</taxon>
        <taxon>Actinomycetota</taxon>
        <taxon>Actinomycetes</taxon>
        <taxon>Bifidobacteriales</taxon>
        <taxon>Bifidobacteriaceae</taxon>
        <taxon>Bifidobacterium</taxon>
    </lineage>
</organism>
<sequence>MTTTTPAADARHDSARIILRHLYANRRATKRDLQQTLGLSLPTIGARLRELEDDRLVTCDGEAASTGGRKARTYAFASASHVAIGVAMRPTELTVCAVDLYGSVVARVDRTTVYRNDNAYYQRAGALVDEVAAEQERDGRVVLGVAFVVQGIVAPDGLSVAFGPIMGNTGLTLATLAQNVHHPATMIHAADADATAELWFDRDLRDAVCLYLDRRVGGALVIDGRLRQGPNRCNGGIEHMTLMPGGRACYCGQRGCVDAYCSPETLPEDYESIPGFFSVLEQGETHHRERMNEWLDHIAQAIVNARTVVAGDVVVGGEAAQYLVDEDIAALRARVEARTPYGTDRFTLRKGLGLEGQDVVGAALTLIGPYLRDLLGD</sequence>
<dbReference type="SUPFAM" id="SSF46785">
    <property type="entry name" value="Winged helix' DNA-binding domain"/>
    <property type="match status" value="1"/>
</dbReference>
<accession>A0A430FX24</accession>
<gene>
    <name evidence="2" type="ORF">D2E24_0223</name>
</gene>
<comment type="similarity">
    <text evidence="1">Belongs to the ROK (NagC/XylR) family.</text>
</comment>
<evidence type="ECO:0000313" key="3">
    <source>
        <dbReference type="Proteomes" id="UP000287470"/>
    </source>
</evidence>
<dbReference type="AlphaFoldDB" id="A0A430FX24"/>
<dbReference type="PANTHER" id="PTHR18964">
    <property type="entry name" value="ROK (REPRESSOR, ORF, KINASE) FAMILY"/>
    <property type="match status" value="1"/>
</dbReference>
<comment type="caution">
    <text evidence="2">The sequence shown here is derived from an EMBL/GenBank/DDBJ whole genome shotgun (WGS) entry which is preliminary data.</text>
</comment>
<dbReference type="InterPro" id="IPR043129">
    <property type="entry name" value="ATPase_NBD"/>
</dbReference>
<reference evidence="2 3" key="1">
    <citation type="submission" date="2018-09" db="EMBL/GenBank/DDBJ databases">
        <title>Characterization of the phylogenetic diversity of five novel species belonging to the genus Bifidobacterium.</title>
        <authorList>
            <person name="Lugli G.A."/>
            <person name="Duranti S."/>
            <person name="Milani C."/>
        </authorList>
    </citation>
    <scope>NUCLEOTIDE SEQUENCE [LARGE SCALE GENOMIC DNA]</scope>
    <source>
        <strain evidence="2 3">2033B</strain>
    </source>
</reference>
<dbReference type="Proteomes" id="UP000287470">
    <property type="component" value="Unassembled WGS sequence"/>
</dbReference>
<dbReference type="EMBL" id="QXGK01000001">
    <property type="protein sequence ID" value="RSX58927.1"/>
    <property type="molecule type" value="Genomic_DNA"/>
</dbReference>
<dbReference type="SUPFAM" id="SSF53067">
    <property type="entry name" value="Actin-like ATPase domain"/>
    <property type="match status" value="2"/>
</dbReference>
<dbReference type="Pfam" id="PF13412">
    <property type="entry name" value="HTH_24"/>
    <property type="match status" value="1"/>
</dbReference>
<dbReference type="Gene3D" id="1.10.10.10">
    <property type="entry name" value="Winged helix-like DNA-binding domain superfamily/Winged helix DNA-binding domain"/>
    <property type="match status" value="1"/>
</dbReference>
<dbReference type="InterPro" id="IPR036390">
    <property type="entry name" value="WH_DNA-bd_sf"/>
</dbReference>
<dbReference type="InterPro" id="IPR036388">
    <property type="entry name" value="WH-like_DNA-bd_sf"/>
</dbReference>